<gene>
    <name evidence="4" type="ORF">C7M84_024357</name>
</gene>
<keyword evidence="5" id="KW-1185">Reference proteome</keyword>
<feature type="domain" description="ABC transporter" evidence="3">
    <location>
        <begin position="98"/>
        <end position="235"/>
    </location>
</feature>
<dbReference type="InterPro" id="IPR017871">
    <property type="entry name" value="ABC_transporter-like_CS"/>
</dbReference>
<dbReference type="InterPro" id="IPR026082">
    <property type="entry name" value="ABCA"/>
</dbReference>
<evidence type="ECO:0000313" key="5">
    <source>
        <dbReference type="Proteomes" id="UP000283509"/>
    </source>
</evidence>
<evidence type="ECO:0000256" key="1">
    <source>
        <dbReference type="ARBA" id="ARBA00022448"/>
    </source>
</evidence>
<protein>
    <recommendedName>
        <fullName evidence="3">ABC transporter domain-containing protein</fullName>
    </recommendedName>
</protein>
<dbReference type="EMBL" id="QCYY01000818">
    <property type="protein sequence ID" value="ROT82467.1"/>
    <property type="molecule type" value="Genomic_DNA"/>
</dbReference>
<dbReference type="GO" id="GO:0005524">
    <property type="term" value="F:ATP binding"/>
    <property type="evidence" value="ECO:0007669"/>
    <property type="project" value="InterPro"/>
</dbReference>
<dbReference type="InterPro" id="IPR027417">
    <property type="entry name" value="P-loop_NTPase"/>
</dbReference>
<sequence length="260" mass="29139">MVLIMLAVDTILYLFITWYVDHVSPGKYGVPLPWYFPFQRSYWCGASTTEDHSRGFGSESSENEYFEEEPDGLKPGITIKKLRKEFKTLGGKTKVAVEDVSLTCYEGQCTVLLGHNGAGKTTTMSVLTGVYAPSAGYAEVGGWDIATNLKKAREEIGLCPQHNMLFIDLTVLQHLLFFGRLKGMTTKDARKEAEELMQRLELKEKKNMFGNQLSGGMKRKLCLAIALIGGSKVRLDDWDSALATAKLFNGRDVMIVFWER</sequence>
<keyword evidence="2" id="KW-0677">Repeat</keyword>
<reference evidence="4 5" key="1">
    <citation type="submission" date="2018-04" db="EMBL/GenBank/DDBJ databases">
        <authorList>
            <person name="Zhang X."/>
            <person name="Yuan J."/>
            <person name="Li F."/>
            <person name="Xiang J."/>
        </authorList>
    </citation>
    <scope>NUCLEOTIDE SEQUENCE [LARGE SCALE GENOMIC DNA]</scope>
    <source>
        <tissue evidence="4">Muscle</tissue>
    </source>
</reference>
<accession>A0A423U179</accession>
<dbReference type="PANTHER" id="PTHR19229">
    <property type="entry name" value="ATP-BINDING CASSETTE TRANSPORTER SUBFAMILY A ABCA"/>
    <property type="match status" value="1"/>
</dbReference>
<reference evidence="4 5" key="2">
    <citation type="submission" date="2019-01" db="EMBL/GenBank/DDBJ databases">
        <title>The decoding of complex shrimp genome reveals the adaptation for benthos swimmer, frequently molting mechanism and breeding impact on genome.</title>
        <authorList>
            <person name="Sun Y."/>
            <person name="Gao Y."/>
            <person name="Yu Y."/>
        </authorList>
    </citation>
    <scope>NUCLEOTIDE SEQUENCE [LARGE SCALE GENOMIC DNA]</scope>
    <source>
        <tissue evidence="4">Muscle</tissue>
    </source>
</reference>
<organism evidence="4 5">
    <name type="scientific">Penaeus vannamei</name>
    <name type="common">Whiteleg shrimp</name>
    <name type="synonym">Litopenaeus vannamei</name>
    <dbReference type="NCBI Taxonomy" id="6689"/>
    <lineage>
        <taxon>Eukaryota</taxon>
        <taxon>Metazoa</taxon>
        <taxon>Ecdysozoa</taxon>
        <taxon>Arthropoda</taxon>
        <taxon>Crustacea</taxon>
        <taxon>Multicrustacea</taxon>
        <taxon>Malacostraca</taxon>
        <taxon>Eumalacostraca</taxon>
        <taxon>Eucarida</taxon>
        <taxon>Decapoda</taxon>
        <taxon>Dendrobranchiata</taxon>
        <taxon>Penaeoidea</taxon>
        <taxon>Penaeidae</taxon>
        <taxon>Penaeus</taxon>
    </lineage>
</organism>
<dbReference type="GO" id="GO:0140359">
    <property type="term" value="F:ABC-type transporter activity"/>
    <property type="evidence" value="ECO:0007669"/>
    <property type="project" value="InterPro"/>
</dbReference>
<dbReference type="GO" id="GO:0005319">
    <property type="term" value="F:lipid transporter activity"/>
    <property type="evidence" value="ECO:0007669"/>
    <property type="project" value="TreeGrafter"/>
</dbReference>
<keyword evidence="1" id="KW-0813">Transport</keyword>
<dbReference type="InterPro" id="IPR003439">
    <property type="entry name" value="ABC_transporter-like_ATP-bd"/>
</dbReference>
<evidence type="ECO:0000259" key="3">
    <source>
        <dbReference type="Pfam" id="PF00005"/>
    </source>
</evidence>
<dbReference type="PANTHER" id="PTHR19229:SF36">
    <property type="entry name" value="ATP-BINDING CASSETTE SUB-FAMILY A MEMBER 2"/>
    <property type="match status" value="1"/>
</dbReference>
<dbReference type="GO" id="GO:0016887">
    <property type="term" value="F:ATP hydrolysis activity"/>
    <property type="evidence" value="ECO:0007669"/>
    <property type="project" value="InterPro"/>
</dbReference>
<comment type="caution">
    <text evidence="4">The sequence shown here is derived from an EMBL/GenBank/DDBJ whole genome shotgun (WGS) entry which is preliminary data.</text>
</comment>
<dbReference type="OrthoDB" id="10255969at2759"/>
<dbReference type="Pfam" id="PF00005">
    <property type="entry name" value="ABC_tran"/>
    <property type="match status" value="1"/>
</dbReference>
<evidence type="ECO:0000313" key="4">
    <source>
        <dbReference type="EMBL" id="ROT82467.1"/>
    </source>
</evidence>
<dbReference type="GO" id="GO:0016020">
    <property type="term" value="C:membrane"/>
    <property type="evidence" value="ECO:0007669"/>
    <property type="project" value="InterPro"/>
</dbReference>
<dbReference type="PROSITE" id="PS00211">
    <property type="entry name" value="ABC_TRANSPORTER_1"/>
    <property type="match status" value="1"/>
</dbReference>
<proteinExistence type="predicted"/>
<dbReference type="AlphaFoldDB" id="A0A423U179"/>
<dbReference type="SUPFAM" id="SSF52540">
    <property type="entry name" value="P-loop containing nucleoside triphosphate hydrolases"/>
    <property type="match status" value="1"/>
</dbReference>
<dbReference type="STRING" id="6689.A0A423U179"/>
<dbReference type="Proteomes" id="UP000283509">
    <property type="component" value="Unassembled WGS sequence"/>
</dbReference>
<name>A0A423U179_PENVA</name>
<dbReference type="Gene3D" id="3.40.50.300">
    <property type="entry name" value="P-loop containing nucleotide triphosphate hydrolases"/>
    <property type="match status" value="1"/>
</dbReference>
<evidence type="ECO:0000256" key="2">
    <source>
        <dbReference type="ARBA" id="ARBA00022737"/>
    </source>
</evidence>